<gene>
    <name evidence="1" type="ORF">BN4615_P10955</name>
</gene>
<name>A0A1M4BL98_9ACTN</name>
<organism evidence="1">
    <name type="scientific">Nonomuraea gerenzanensis</name>
    <dbReference type="NCBI Taxonomy" id="93944"/>
    <lineage>
        <taxon>Bacteria</taxon>
        <taxon>Bacillati</taxon>
        <taxon>Actinomycetota</taxon>
        <taxon>Actinomycetes</taxon>
        <taxon>Streptosporangiales</taxon>
        <taxon>Streptosporangiaceae</taxon>
        <taxon>Nonomuraea</taxon>
    </lineage>
</organism>
<reference evidence="1" key="1">
    <citation type="submission" date="2016-04" db="EMBL/GenBank/DDBJ databases">
        <authorList>
            <person name="Evans L.H."/>
            <person name="Alamgir A."/>
            <person name="Owens N."/>
            <person name="Weber N.D."/>
            <person name="Virtaneva K."/>
            <person name="Barbian K."/>
            <person name="Babar A."/>
            <person name="Rosenke K."/>
        </authorList>
    </citation>
    <scope>NUCLEOTIDE SEQUENCE</scope>
    <source>
        <strain evidence="1">Nono1</strain>
    </source>
</reference>
<dbReference type="EMBL" id="LT559120">
    <property type="protein sequence ID" value="SAP16292.1"/>
    <property type="molecule type" value="Genomic_DNA"/>
</dbReference>
<dbReference type="InterPro" id="IPR045677">
    <property type="entry name" value="DUF6197"/>
</dbReference>
<proteinExistence type="predicted"/>
<evidence type="ECO:0000313" key="1">
    <source>
        <dbReference type="EMBL" id="SAP16292.1"/>
    </source>
</evidence>
<dbReference type="RefSeq" id="WP_225267139.1">
    <property type="nucleotide sequence ID" value="NZ_CP084058.1"/>
</dbReference>
<dbReference type="Pfam" id="PF19698">
    <property type="entry name" value="DUF6197"/>
    <property type="match status" value="1"/>
</dbReference>
<accession>A0A1M4BL98</accession>
<protein>
    <submittedName>
        <fullName evidence="1">Uncharacterized protein</fullName>
    </submittedName>
</protein>
<dbReference type="AlphaFoldDB" id="A0A1M4BL98"/>
<sequence length="125" mass="13134">MTTTPQVVLDLAPGAVLARAADIIKANGIARNDYYHPDTDDPRACPVCVLGAIAVACGFHPDAWNHDNADLPFNPAYAAADALIDYLGLDPGPAYDETVGSWSDDNDLVRVVAELRAAAREAASA</sequence>